<evidence type="ECO:0000313" key="2">
    <source>
        <dbReference type="EMBL" id="KAG7175136.1"/>
    </source>
</evidence>
<dbReference type="Proteomes" id="UP000747542">
    <property type="component" value="Unassembled WGS sequence"/>
</dbReference>
<accession>A0A8J5N8H4</accession>
<feature type="region of interest" description="Disordered" evidence="1">
    <location>
        <begin position="99"/>
        <end position="118"/>
    </location>
</feature>
<protein>
    <submittedName>
        <fullName evidence="2">Uncharacterized protein</fullName>
    </submittedName>
</protein>
<dbReference type="AlphaFoldDB" id="A0A8J5N8H4"/>
<evidence type="ECO:0000313" key="3">
    <source>
        <dbReference type="Proteomes" id="UP000747542"/>
    </source>
</evidence>
<reference evidence="2" key="1">
    <citation type="journal article" date="2021" name="Sci. Adv.">
        <title>The American lobster genome reveals insights on longevity, neural, and immune adaptations.</title>
        <authorList>
            <person name="Polinski J.M."/>
            <person name="Zimin A.V."/>
            <person name="Clark K.F."/>
            <person name="Kohn A.B."/>
            <person name="Sadowski N."/>
            <person name="Timp W."/>
            <person name="Ptitsyn A."/>
            <person name="Khanna P."/>
            <person name="Romanova D.Y."/>
            <person name="Williams P."/>
            <person name="Greenwood S.J."/>
            <person name="Moroz L.L."/>
            <person name="Walt D.R."/>
            <person name="Bodnar A.G."/>
        </authorList>
    </citation>
    <scope>NUCLEOTIDE SEQUENCE</scope>
    <source>
        <strain evidence="2">GMGI-L3</strain>
    </source>
</reference>
<name>A0A8J5N8H4_HOMAM</name>
<comment type="caution">
    <text evidence="2">The sequence shown here is derived from an EMBL/GenBank/DDBJ whole genome shotgun (WGS) entry which is preliminary data.</text>
</comment>
<keyword evidence="3" id="KW-1185">Reference proteome</keyword>
<evidence type="ECO:0000256" key="1">
    <source>
        <dbReference type="SAM" id="MobiDB-lite"/>
    </source>
</evidence>
<organism evidence="2 3">
    <name type="scientific">Homarus americanus</name>
    <name type="common">American lobster</name>
    <dbReference type="NCBI Taxonomy" id="6706"/>
    <lineage>
        <taxon>Eukaryota</taxon>
        <taxon>Metazoa</taxon>
        <taxon>Ecdysozoa</taxon>
        <taxon>Arthropoda</taxon>
        <taxon>Crustacea</taxon>
        <taxon>Multicrustacea</taxon>
        <taxon>Malacostraca</taxon>
        <taxon>Eumalacostraca</taxon>
        <taxon>Eucarida</taxon>
        <taxon>Decapoda</taxon>
        <taxon>Pleocyemata</taxon>
        <taxon>Astacidea</taxon>
        <taxon>Nephropoidea</taxon>
        <taxon>Nephropidae</taxon>
        <taxon>Homarus</taxon>
    </lineage>
</organism>
<dbReference type="EMBL" id="JAHLQT010006181">
    <property type="protein sequence ID" value="KAG7175136.1"/>
    <property type="molecule type" value="Genomic_DNA"/>
</dbReference>
<gene>
    <name evidence="2" type="ORF">Hamer_G025661</name>
</gene>
<proteinExistence type="predicted"/>
<sequence>MSLPMENMRSTAALEGMGEVCPCRKFFFESFSLRKRLKRSLSFSFLRGSRTGPGTIRPSRYGLCRLPHCCCCSQSRARTSPATLTDGWKKATNQLSRLVEKSVHETESSSSSEEDDKDHNVKDELFQALYETPAGMKKTVTFSSVSTGRNFRQKLSTRTHFPHPL</sequence>